<evidence type="ECO:0000313" key="20">
    <source>
        <dbReference type="Proteomes" id="UP000317904"/>
    </source>
</evidence>
<keyword evidence="12" id="KW-0456">Lyase</keyword>
<dbReference type="InterPro" id="IPR015886">
    <property type="entry name" value="H2TH_FPG"/>
</dbReference>
<dbReference type="EC" id="3.2.2.23" evidence="19"/>
<gene>
    <name evidence="19" type="primary">mutM</name>
    <name evidence="19" type="ORF">FJM01_01210</name>
</gene>
<dbReference type="InterPro" id="IPR012319">
    <property type="entry name" value="FPG_cat"/>
</dbReference>
<keyword evidence="11" id="KW-0234">DNA repair</keyword>
<evidence type="ECO:0000256" key="7">
    <source>
        <dbReference type="ARBA" id="ARBA00022771"/>
    </source>
</evidence>
<evidence type="ECO:0000313" key="19">
    <source>
        <dbReference type="EMBL" id="TPI02269.1"/>
    </source>
</evidence>
<dbReference type="InterPro" id="IPR000214">
    <property type="entry name" value="Znf_DNA_glyclase/AP_lyase"/>
</dbReference>
<keyword evidence="9" id="KW-0862">Zinc</keyword>
<evidence type="ECO:0000256" key="11">
    <source>
        <dbReference type="ARBA" id="ARBA00023204"/>
    </source>
</evidence>
<keyword evidence="5" id="KW-0479">Metal-binding</keyword>
<evidence type="ECO:0000259" key="18">
    <source>
        <dbReference type="PROSITE" id="PS51068"/>
    </source>
</evidence>
<dbReference type="GO" id="GO:0008270">
    <property type="term" value="F:zinc ion binding"/>
    <property type="evidence" value="ECO:0007669"/>
    <property type="project" value="UniProtKB-KW"/>
</dbReference>
<evidence type="ECO:0000256" key="14">
    <source>
        <dbReference type="ARBA" id="ARBA00023295"/>
    </source>
</evidence>
<comment type="cofactor">
    <cofactor evidence="2">
        <name>Zn(2+)</name>
        <dbReference type="ChEBI" id="CHEBI:29105"/>
    </cofactor>
</comment>
<evidence type="ECO:0000256" key="5">
    <source>
        <dbReference type="ARBA" id="ARBA00022723"/>
    </source>
</evidence>
<evidence type="ECO:0000256" key="1">
    <source>
        <dbReference type="ARBA" id="ARBA00001668"/>
    </source>
</evidence>
<evidence type="ECO:0000256" key="2">
    <source>
        <dbReference type="ARBA" id="ARBA00001947"/>
    </source>
</evidence>
<dbReference type="CDD" id="cd08966">
    <property type="entry name" value="EcFpg-like_N"/>
    <property type="match status" value="1"/>
</dbReference>
<organism evidence="19 20">
    <name type="scientific">Mycoplasma struthionis</name>
    <dbReference type="NCBI Taxonomy" id="538220"/>
    <lineage>
        <taxon>Bacteria</taxon>
        <taxon>Bacillati</taxon>
        <taxon>Mycoplasmatota</taxon>
        <taxon>Mollicutes</taxon>
        <taxon>Mycoplasmataceae</taxon>
        <taxon>Mycoplasma</taxon>
    </lineage>
</organism>
<comment type="subunit">
    <text evidence="4">Monomer.</text>
</comment>
<keyword evidence="7 16" id="KW-0863">Zinc-finger</keyword>
<comment type="catalytic activity">
    <reaction evidence="15">
        <text>2'-deoxyribonucleotide-(2'-deoxyribose 5'-phosphate)-2'-deoxyribonucleotide-DNA = a 3'-end 2'-deoxyribonucleotide-(2,3-dehydro-2,3-deoxyribose 5'-phosphate)-DNA + a 5'-end 5'-phospho-2'-deoxyribonucleoside-DNA + H(+)</text>
        <dbReference type="Rhea" id="RHEA:66592"/>
        <dbReference type="Rhea" id="RHEA-COMP:13180"/>
        <dbReference type="Rhea" id="RHEA-COMP:16897"/>
        <dbReference type="Rhea" id="RHEA-COMP:17067"/>
        <dbReference type="ChEBI" id="CHEBI:15378"/>
        <dbReference type="ChEBI" id="CHEBI:136412"/>
        <dbReference type="ChEBI" id="CHEBI:157695"/>
        <dbReference type="ChEBI" id="CHEBI:167181"/>
        <dbReference type="EC" id="4.2.99.18"/>
    </reaction>
</comment>
<keyword evidence="6" id="KW-0227">DNA damage</keyword>
<evidence type="ECO:0000256" key="13">
    <source>
        <dbReference type="ARBA" id="ARBA00023268"/>
    </source>
</evidence>
<dbReference type="SUPFAM" id="SSF81624">
    <property type="entry name" value="N-terminal domain of MutM-like DNA repair proteins"/>
    <property type="match status" value="1"/>
</dbReference>
<dbReference type="SMART" id="SM00898">
    <property type="entry name" value="Fapy_DNA_glyco"/>
    <property type="match status" value="1"/>
</dbReference>
<dbReference type="EMBL" id="VFSY01000022">
    <property type="protein sequence ID" value="TPI02269.1"/>
    <property type="molecule type" value="Genomic_DNA"/>
</dbReference>
<dbReference type="InterPro" id="IPR010663">
    <property type="entry name" value="Znf_FPG/IleRS"/>
</dbReference>
<dbReference type="GO" id="GO:0034039">
    <property type="term" value="F:8-oxo-7,8-dihydroguanine DNA N-glycosylase activity"/>
    <property type="evidence" value="ECO:0007669"/>
    <property type="project" value="TreeGrafter"/>
</dbReference>
<dbReference type="Gene3D" id="3.20.190.10">
    <property type="entry name" value="MutM-like, N-terminal"/>
    <property type="match status" value="1"/>
</dbReference>
<evidence type="ECO:0000256" key="12">
    <source>
        <dbReference type="ARBA" id="ARBA00023239"/>
    </source>
</evidence>
<evidence type="ECO:0000256" key="8">
    <source>
        <dbReference type="ARBA" id="ARBA00022801"/>
    </source>
</evidence>
<dbReference type="GO" id="GO:0003684">
    <property type="term" value="F:damaged DNA binding"/>
    <property type="evidence" value="ECO:0007669"/>
    <property type="project" value="InterPro"/>
</dbReference>
<dbReference type="InterPro" id="IPR010979">
    <property type="entry name" value="Ribosomal_uS13-like_H2TH"/>
</dbReference>
<dbReference type="RefSeq" id="WP_140700989.1">
    <property type="nucleotide sequence ID" value="NZ_VFSY01000022.1"/>
</dbReference>
<feature type="domain" description="FPG-type" evidence="17">
    <location>
        <begin position="238"/>
        <end position="272"/>
    </location>
</feature>
<dbReference type="PANTHER" id="PTHR22993:SF9">
    <property type="entry name" value="FORMAMIDOPYRIMIDINE-DNA GLYCOSYLASE"/>
    <property type="match status" value="1"/>
</dbReference>
<dbReference type="PROSITE" id="PS51066">
    <property type="entry name" value="ZF_FPG_2"/>
    <property type="match status" value="1"/>
</dbReference>
<dbReference type="InterPro" id="IPR035937">
    <property type="entry name" value="FPG_N"/>
</dbReference>
<evidence type="ECO:0000256" key="9">
    <source>
        <dbReference type="ARBA" id="ARBA00022833"/>
    </source>
</evidence>
<comment type="caution">
    <text evidence="19">The sequence shown here is derived from an EMBL/GenBank/DDBJ whole genome shotgun (WGS) entry which is preliminary data.</text>
</comment>
<dbReference type="Proteomes" id="UP000317904">
    <property type="component" value="Unassembled WGS sequence"/>
</dbReference>
<feature type="domain" description="Formamidopyrimidine-DNA glycosylase catalytic" evidence="18">
    <location>
        <begin position="2"/>
        <end position="115"/>
    </location>
</feature>
<dbReference type="FunFam" id="1.10.8.50:FF:000003">
    <property type="entry name" value="Formamidopyrimidine-DNA glycosylase"/>
    <property type="match status" value="1"/>
</dbReference>
<dbReference type="SUPFAM" id="SSF57716">
    <property type="entry name" value="Glucocorticoid receptor-like (DNA-binding domain)"/>
    <property type="match status" value="1"/>
</dbReference>
<dbReference type="GO" id="GO:0006284">
    <property type="term" value="P:base-excision repair"/>
    <property type="evidence" value="ECO:0007669"/>
    <property type="project" value="InterPro"/>
</dbReference>
<sequence length="274" mass="31714">MPELPEVRTVCRILKEKVLNKEIKKVLVFKPKLFRELIVDDFIQELENEKILGIENLGKHIIIKLTNKKVLLSHLRMEGKYRFFEKSESPDKHTVAIFKFKDNTELHYVDTRMFGTFYLRTIDDYLTKLPLSKIAAEPGNINVEQVLEKLSKTTVSIKTKLLDQTIVSGIGNIYVDEALFLAKVHPTSPSCNIPKNVIKKILKYAHDVMQESYEYGGSTLFSYESMNHEQGQFQDKLKIHNSKLKNCSVCSNPIYKIKVNKRGTYVCPHCQKVY</sequence>
<dbReference type="SUPFAM" id="SSF46946">
    <property type="entry name" value="S13-like H2TH domain"/>
    <property type="match status" value="1"/>
</dbReference>
<evidence type="ECO:0000256" key="15">
    <source>
        <dbReference type="ARBA" id="ARBA00044632"/>
    </source>
</evidence>
<dbReference type="NCBIfam" id="NF002211">
    <property type="entry name" value="PRK01103.1"/>
    <property type="match status" value="1"/>
</dbReference>
<comment type="similarity">
    <text evidence="3">Belongs to the FPG family.</text>
</comment>
<evidence type="ECO:0000256" key="6">
    <source>
        <dbReference type="ARBA" id="ARBA00022763"/>
    </source>
</evidence>
<evidence type="ECO:0000259" key="17">
    <source>
        <dbReference type="PROSITE" id="PS51066"/>
    </source>
</evidence>
<accession>A0A502M1Y9</accession>
<evidence type="ECO:0000256" key="4">
    <source>
        <dbReference type="ARBA" id="ARBA00011245"/>
    </source>
</evidence>
<dbReference type="InterPro" id="IPR020629">
    <property type="entry name" value="FPG_Glyclase"/>
</dbReference>
<reference evidence="19 20" key="1">
    <citation type="submission" date="2019-06" db="EMBL/GenBank/DDBJ databases">
        <title>A comparative genomics study of ostrich specific Mycoplasmas.</title>
        <authorList>
            <person name="Botes A."/>
            <person name="Nel T."/>
        </authorList>
    </citation>
    <scope>NUCLEOTIDE SEQUENCE [LARGE SCALE GENOMIC DNA]</scope>
    <source>
        <strain evidence="19 20">Ms01</strain>
    </source>
</reference>
<dbReference type="Pfam" id="PF01149">
    <property type="entry name" value="Fapy_DNA_glyco"/>
    <property type="match status" value="1"/>
</dbReference>
<keyword evidence="14 19" id="KW-0326">Glycosidase</keyword>
<protein>
    <submittedName>
        <fullName evidence="19">DNA-formamidopyrimidine glycosylase</fullName>
        <ecNumber evidence="19">3.2.2.23</ecNumber>
    </submittedName>
</protein>
<dbReference type="GO" id="GO:0140078">
    <property type="term" value="F:class I DNA-(apurinic or apyrimidinic site) endonuclease activity"/>
    <property type="evidence" value="ECO:0007669"/>
    <property type="project" value="UniProtKB-EC"/>
</dbReference>
<proteinExistence type="inferred from homology"/>
<keyword evidence="13" id="KW-0511">Multifunctional enzyme</keyword>
<name>A0A502M1Y9_9MOLU</name>
<keyword evidence="8 19" id="KW-0378">Hydrolase</keyword>
<dbReference type="PROSITE" id="PS51068">
    <property type="entry name" value="FPG_CAT"/>
    <property type="match status" value="1"/>
</dbReference>
<dbReference type="Pfam" id="PF06827">
    <property type="entry name" value="zf-FPG_IleRS"/>
    <property type="match status" value="1"/>
</dbReference>
<keyword evidence="10" id="KW-0238">DNA-binding</keyword>
<evidence type="ECO:0000256" key="10">
    <source>
        <dbReference type="ARBA" id="ARBA00023125"/>
    </source>
</evidence>
<dbReference type="SMART" id="SM01232">
    <property type="entry name" value="H2TH"/>
    <property type="match status" value="1"/>
</dbReference>
<comment type="catalytic activity">
    <reaction evidence="1">
        <text>Hydrolysis of DNA containing ring-opened 7-methylguanine residues, releasing 2,6-diamino-4-hydroxy-5-(N-methyl)formamidopyrimidine.</text>
        <dbReference type="EC" id="3.2.2.23"/>
    </reaction>
</comment>
<dbReference type="Gene3D" id="1.10.8.50">
    <property type="match status" value="1"/>
</dbReference>
<evidence type="ECO:0000256" key="3">
    <source>
        <dbReference type="ARBA" id="ARBA00009409"/>
    </source>
</evidence>
<dbReference type="AlphaFoldDB" id="A0A502M1Y9"/>
<dbReference type="NCBIfam" id="TIGR00577">
    <property type="entry name" value="fpg"/>
    <property type="match status" value="1"/>
</dbReference>
<dbReference type="GO" id="GO:0003690">
    <property type="term" value="F:double-stranded DNA binding"/>
    <property type="evidence" value="ECO:0007669"/>
    <property type="project" value="UniProtKB-ARBA"/>
</dbReference>
<dbReference type="PANTHER" id="PTHR22993">
    <property type="entry name" value="FORMAMIDOPYRIMIDINE-DNA GLYCOSYLASE"/>
    <property type="match status" value="1"/>
</dbReference>
<evidence type="ECO:0000256" key="16">
    <source>
        <dbReference type="PROSITE-ProRule" id="PRU00391"/>
    </source>
</evidence>
<dbReference type="Pfam" id="PF06831">
    <property type="entry name" value="H2TH"/>
    <property type="match status" value="1"/>
</dbReference>